<dbReference type="EMBL" id="CP047616">
    <property type="protein sequence ID" value="QIW54653.1"/>
    <property type="molecule type" value="Genomic_DNA"/>
</dbReference>
<organism evidence="1 2">
    <name type="scientific">Pseudolactococcus raffinolactis</name>
    <dbReference type="NCBI Taxonomy" id="1366"/>
    <lineage>
        <taxon>Bacteria</taxon>
        <taxon>Bacillati</taxon>
        <taxon>Bacillota</taxon>
        <taxon>Bacilli</taxon>
        <taxon>Lactobacillales</taxon>
        <taxon>Streptococcaceae</taxon>
        <taxon>Pseudolactococcus</taxon>
    </lineage>
</organism>
<protein>
    <submittedName>
        <fullName evidence="1">Uncharacterized protein</fullName>
    </submittedName>
</protein>
<reference evidence="1 2" key="1">
    <citation type="submission" date="2019-12" db="EMBL/GenBank/DDBJ databases">
        <title>Whole genome sequences of Lactococcus raffinolactis strains isolated from sewage.</title>
        <authorList>
            <person name="Ybazeta G."/>
            <person name="Ross M."/>
            <person name="Brabant-Kirwan D."/>
            <person name="Saleh M."/>
            <person name="Dillon J.A."/>
            <person name="Splinter K."/>
            <person name="Nokhbeh R."/>
        </authorList>
    </citation>
    <scope>NUCLEOTIDE SEQUENCE [LARGE SCALE GENOMIC DNA]</scope>
    <source>
        <strain evidence="1 2">Lr_19_5</strain>
    </source>
</reference>
<dbReference type="RefSeq" id="WP_167839087.1">
    <property type="nucleotide sequence ID" value="NZ_CP047616.1"/>
</dbReference>
<name>A0A6H0UIP6_9LACT</name>
<sequence>MITIESPELSKVIVKNAKKVDILRVISMRIVPKRTQSGEVLEGTREKIMAQGVETKIAEMMEKNGIDPKQLKPITLELVGSDDDLLSINPEDFIGADIPVENADVMLKWEQGFSGNGGWRGLKLVLNLSGKVAIQEEKVNGKEK</sequence>
<evidence type="ECO:0000313" key="2">
    <source>
        <dbReference type="Proteomes" id="UP000501945"/>
    </source>
</evidence>
<dbReference type="AlphaFoldDB" id="A0A6H0UIP6"/>
<accession>A0A6H0UIP6</accession>
<proteinExistence type="predicted"/>
<gene>
    <name evidence="1" type="ORF">GU336_11165</name>
</gene>
<dbReference type="Proteomes" id="UP000501945">
    <property type="component" value="Chromosome"/>
</dbReference>
<evidence type="ECO:0000313" key="1">
    <source>
        <dbReference type="EMBL" id="QIW54653.1"/>
    </source>
</evidence>